<proteinExistence type="inferred from homology"/>
<comment type="similarity">
    <text evidence="1 2">Belongs to the UPF0178 family.</text>
</comment>
<keyword evidence="4" id="KW-1185">Reference proteome</keyword>
<dbReference type="InterPro" id="IPR003791">
    <property type="entry name" value="UPF0178"/>
</dbReference>
<protein>
    <recommendedName>
        <fullName evidence="2">UPF0178 protein J2S75_002204</fullName>
    </recommendedName>
</protein>
<reference evidence="3 4" key="1">
    <citation type="submission" date="2023-07" db="EMBL/GenBank/DDBJ databases">
        <title>Genomic Encyclopedia of Type Strains, Phase IV (KMG-IV): sequencing the most valuable type-strain genomes for metagenomic binning, comparative biology and taxonomic classification.</title>
        <authorList>
            <person name="Goeker M."/>
        </authorList>
    </citation>
    <scope>NUCLEOTIDE SEQUENCE [LARGE SCALE GENOMIC DNA]</scope>
    <source>
        <strain evidence="3 4">DSM 2457</strain>
    </source>
</reference>
<dbReference type="Proteomes" id="UP001224682">
    <property type="component" value="Unassembled WGS sequence"/>
</dbReference>
<dbReference type="EMBL" id="JAUSUI010000004">
    <property type="protein sequence ID" value="MDQ0303174.1"/>
    <property type="molecule type" value="Genomic_DNA"/>
</dbReference>
<dbReference type="NCBIfam" id="NF001095">
    <property type="entry name" value="PRK00124.1"/>
    <property type="match status" value="1"/>
</dbReference>
<gene>
    <name evidence="3" type="ORF">J2S75_002204</name>
</gene>
<name>A0ABU0BFC3_9HYPH</name>
<accession>A0ABU0BFC3</accession>
<dbReference type="PANTHER" id="PTHR35146">
    <property type="entry name" value="UPF0178 PROTEIN YAII"/>
    <property type="match status" value="1"/>
</dbReference>
<dbReference type="HAMAP" id="MF_00489">
    <property type="entry name" value="UPF0178"/>
    <property type="match status" value="1"/>
</dbReference>
<dbReference type="Pfam" id="PF02639">
    <property type="entry name" value="DUF188"/>
    <property type="match status" value="1"/>
</dbReference>
<evidence type="ECO:0000313" key="3">
    <source>
        <dbReference type="EMBL" id="MDQ0303174.1"/>
    </source>
</evidence>
<evidence type="ECO:0000313" key="4">
    <source>
        <dbReference type="Proteomes" id="UP001224682"/>
    </source>
</evidence>
<evidence type="ECO:0000256" key="1">
    <source>
        <dbReference type="ARBA" id="ARBA00008522"/>
    </source>
</evidence>
<evidence type="ECO:0000256" key="2">
    <source>
        <dbReference type="HAMAP-Rule" id="MF_00489"/>
    </source>
</evidence>
<dbReference type="CDD" id="cd18720">
    <property type="entry name" value="PIN_YqxD-like"/>
    <property type="match status" value="1"/>
</dbReference>
<sequence>MLVSPHLTARTTLPKPILIYIDADACPVKDETYRVAARHRLKVFLVANSWIAIPRDAEVERVIVAAGPDVADDWIVERVEEGDLVITADVPLAARVVAKGAEAIGPTGKPFTAASIGMQLATRNLMADLREAGEITRGPRPFSPRDRSEFLQALERSVQRLKRKGFLAG</sequence>
<dbReference type="PANTHER" id="PTHR35146:SF1">
    <property type="entry name" value="UPF0178 PROTEIN YAII"/>
    <property type="match status" value="1"/>
</dbReference>
<organism evidence="3 4">
    <name type="scientific">Ancylobacter polymorphus</name>
    <dbReference type="NCBI Taxonomy" id="223390"/>
    <lineage>
        <taxon>Bacteria</taxon>
        <taxon>Pseudomonadati</taxon>
        <taxon>Pseudomonadota</taxon>
        <taxon>Alphaproteobacteria</taxon>
        <taxon>Hyphomicrobiales</taxon>
        <taxon>Xanthobacteraceae</taxon>
        <taxon>Ancylobacter</taxon>
    </lineage>
</organism>
<comment type="caution">
    <text evidence="3">The sequence shown here is derived from an EMBL/GenBank/DDBJ whole genome shotgun (WGS) entry which is preliminary data.</text>
</comment>